<dbReference type="CDD" id="cd01189">
    <property type="entry name" value="INT_ICEBs1_C_like"/>
    <property type="match status" value="1"/>
</dbReference>
<evidence type="ECO:0000256" key="1">
    <source>
        <dbReference type="ARBA" id="ARBA00008857"/>
    </source>
</evidence>
<sequence>MWVEKQKNGNFKFVEQYIDPNKKGRNKYRRISVTFDRKTNRTIKEAERILAEKKAEKIAEFDSGVVKEMTFEEVMSEWEKLWENNVSAGSIKTWKNCQKPRIRKEIDTSRLITSFSEKEISILLEKMLYKENFSNSFVGAIKSKLNAIFKHAYKYNYLSNPLNFTLLDVQWKKTRTSIEKKYLDDDELEKVLAFMYRRNRIVGLACELQVLTGLRIGELLALRKRDIMSDDDKYYLDINGTMVKREDGATVRQNFTKTPDSMRKIVLNKRATEICMALPVYNSDDDYLFAGKFGKPISYSLVGHYFAQCRKEVDIDKDLVSHTLRHTHVSKLAELGIPLYVISKRVGHHDAKTTSNIYLHVTKKAEGKYNDIISKL</sequence>
<dbReference type="Proteomes" id="UP000030001">
    <property type="component" value="Unassembled WGS sequence"/>
</dbReference>
<keyword evidence="3" id="KW-0233">DNA recombination</keyword>
<protein>
    <recommendedName>
        <fullName evidence="4">Tyr recombinase domain-containing protein</fullName>
    </recommendedName>
</protein>
<feature type="domain" description="Tyr recombinase" evidence="4">
    <location>
        <begin position="178"/>
        <end position="371"/>
    </location>
</feature>
<keyword evidence="2" id="KW-0238">DNA-binding</keyword>
<dbReference type="AlphaFoldDB" id="A0A099YF30"/>
<dbReference type="SUPFAM" id="SSF56349">
    <property type="entry name" value="DNA breaking-rejoining enzymes"/>
    <property type="match status" value="1"/>
</dbReference>
<evidence type="ECO:0000256" key="3">
    <source>
        <dbReference type="ARBA" id="ARBA00023172"/>
    </source>
</evidence>
<dbReference type="GO" id="GO:0003677">
    <property type="term" value="F:DNA binding"/>
    <property type="evidence" value="ECO:0007669"/>
    <property type="project" value="UniProtKB-KW"/>
</dbReference>
<dbReference type="Gene3D" id="1.10.150.130">
    <property type="match status" value="1"/>
</dbReference>
<dbReference type="PANTHER" id="PTHR30349:SF64">
    <property type="entry name" value="PROPHAGE INTEGRASE INTD-RELATED"/>
    <property type="match status" value="1"/>
</dbReference>
<dbReference type="GO" id="GO:0015074">
    <property type="term" value="P:DNA integration"/>
    <property type="evidence" value="ECO:0007669"/>
    <property type="project" value="InterPro"/>
</dbReference>
<accession>A0A099YF30</accession>
<organism evidence="5 6">
    <name type="scientific">Limosilactobacillus mucosae</name>
    <name type="common">Lactobacillus mucosae</name>
    <dbReference type="NCBI Taxonomy" id="97478"/>
    <lineage>
        <taxon>Bacteria</taxon>
        <taxon>Bacillati</taxon>
        <taxon>Bacillota</taxon>
        <taxon>Bacilli</taxon>
        <taxon>Lactobacillales</taxon>
        <taxon>Lactobacillaceae</taxon>
        <taxon>Limosilactobacillus</taxon>
    </lineage>
</organism>
<reference evidence="5 6" key="1">
    <citation type="submission" date="2014-09" db="EMBL/GenBank/DDBJ databases">
        <title>Lactobacillus mucosae CRL573 Genome Sequencing.</title>
        <authorList>
            <person name="Bleckwedel J."/>
            <person name="Teran L.C."/>
            <person name="Bonacina J."/>
            <person name="Saavedra L."/>
            <person name="Mozzi F.B."/>
            <person name="Raya R.R."/>
        </authorList>
    </citation>
    <scope>NUCLEOTIDE SEQUENCE [LARGE SCALE GENOMIC DNA]</scope>
    <source>
        <strain evidence="5 6">CRL573</strain>
    </source>
</reference>
<comment type="caution">
    <text evidence="5">The sequence shown here is derived from an EMBL/GenBank/DDBJ whole genome shotgun (WGS) entry which is preliminary data.</text>
</comment>
<evidence type="ECO:0000259" key="4">
    <source>
        <dbReference type="PROSITE" id="PS51898"/>
    </source>
</evidence>
<dbReference type="InterPro" id="IPR050090">
    <property type="entry name" value="Tyrosine_recombinase_XerCD"/>
</dbReference>
<dbReference type="PROSITE" id="PS51898">
    <property type="entry name" value="TYR_RECOMBINASE"/>
    <property type="match status" value="1"/>
</dbReference>
<dbReference type="InterPro" id="IPR011010">
    <property type="entry name" value="DNA_brk_join_enz"/>
</dbReference>
<dbReference type="Gene3D" id="1.10.443.10">
    <property type="entry name" value="Intergrase catalytic core"/>
    <property type="match status" value="1"/>
</dbReference>
<proteinExistence type="inferred from homology"/>
<comment type="similarity">
    <text evidence="1">Belongs to the 'phage' integrase family.</text>
</comment>
<gene>
    <name evidence="5" type="ORF">LX03_03490</name>
</gene>
<dbReference type="GO" id="GO:0006310">
    <property type="term" value="P:DNA recombination"/>
    <property type="evidence" value="ECO:0007669"/>
    <property type="project" value="UniProtKB-KW"/>
</dbReference>
<dbReference type="Pfam" id="PF00589">
    <property type="entry name" value="Phage_integrase"/>
    <property type="match status" value="1"/>
</dbReference>
<name>A0A099YF30_LIMMU</name>
<dbReference type="InterPro" id="IPR010998">
    <property type="entry name" value="Integrase_recombinase_N"/>
</dbReference>
<dbReference type="PANTHER" id="PTHR30349">
    <property type="entry name" value="PHAGE INTEGRASE-RELATED"/>
    <property type="match status" value="1"/>
</dbReference>
<dbReference type="EMBL" id="JROC01000027">
    <property type="protein sequence ID" value="KGL67185.1"/>
    <property type="molecule type" value="Genomic_DNA"/>
</dbReference>
<evidence type="ECO:0000313" key="6">
    <source>
        <dbReference type="Proteomes" id="UP000030001"/>
    </source>
</evidence>
<evidence type="ECO:0000313" key="5">
    <source>
        <dbReference type="EMBL" id="KGL67185.1"/>
    </source>
</evidence>
<dbReference type="InterPro" id="IPR002104">
    <property type="entry name" value="Integrase_catalytic"/>
</dbReference>
<evidence type="ECO:0000256" key="2">
    <source>
        <dbReference type="ARBA" id="ARBA00023125"/>
    </source>
</evidence>
<dbReference type="InterPro" id="IPR013762">
    <property type="entry name" value="Integrase-like_cat_sf"/>
</dbReference>